<dbReference type="Pfam" id="PF10668">
    <property type="entry name" value="Phage_terminase"/>
    <property type="match status" value="1"/>
</dbReference>
<evidence type="ECO:0000313" key="2">
    <source>
        <dbReference type="EMBL" id="HGG99464.1"/>
    </source>
</evidence>
<dbReference type="AlphaFoldDB" id="A0A7C4EL51"/>
<comment type="caution">
    <text evidence="2">The sequence shown here is derived from an EMBL/GenBank/DDBJ whole genome shotgun (WGS) entry which is preliminary data.</text>
</comment>
<proteinExistence type="predicted"/>
<evidence type="ECO:0000259" key="1">
    <source>
        <dbReference type="Pfam" id="PF10668"/>
    </source>
</evidence>
<feature type="domain" description="PBSX phage terminase small subunit-like N-terminal" evidence="1">
    <location>
        <begin position="10"/>
        <end position="57"/>
    </location>
</feature>
<protein>
    <recommendedName>
        <fullName evidence="1">PBSX phage terminase small subunit-like N-terminal domain-containing protein</fullName>
    </recommendedName>
</protein>
<dbReference type="EMBL" id="DTHO01000031">
    <property type="protein sequence ID" value="HGG99464.1"/>
    <property type="molecule type" value="Genomic_DNA"/>
</dbReference>
<accession>A0A7C4EL51</accession>
<gene>
    <name evidence="2" type="ORF">ENV75_03300</name>
</gene>
<name>A0A7C4EL51_9BACT</name>
<sequence length="132" mass="15404">MAKKHLYFNEAERLYIVEQCTIAEIASRLNLGEKTVRLWKEEGDWDRKKKQFLAERQSLAEELFVFARKLARSIMDDWDKGEKVDPGRLYALARLLPLILKVKDYETGIAEKEEKVNVEDVLKKALSEAFGE</sequence>
<reference evidence="2" key="1">
    <citation type="journal article" date="2020" name="mSystems">
        <title>Genome- and Community-Level Interaction Insights into Carbon Utilization and Element Cycling Functions of Hydrothermarchaeota in Hydrothermal Sediment.</title>
        <authorList>
            <person name="Zhou Z."/>
            <person name="Liu Y."/>
            <person name="Xu W."/>
            <person name="Pan J."/>
            <person name="Luo Z.H."/>
            <person name="Li M."/>
        </authorList>
    </citation>
    <scope>NUCLEOTIDE SEQUENCE [LARGE SCALE GENOMIC DNA]</scope>
    <source>
        <strain evidence="2">SpSt-788</strain>
    </source>
</reference>
<dbReference type="InterPro" id="IPR018925">
    <property type="entry name" value="XtmA-like_N"/>
</dbReference>
<organism evidence="2">
    <name type="scientific">Thermodesulfovibrio aggregans</name>
    <dbReference type="NCBI Taxonomy" id="86166"/>
    <lineage>
        <taxon>Bacteria</taxon>
        <taxon>Pseudomonadati</taxon>
        <taxon>Nitrospirota</taxon>
        <taxon>Thermodesulfovibrionia</taxon>
        <taxon>Thermodesulfovibrionales</taxon>
        <taxon>Thermodesulfovibrionaceae</taxon>
        <taxon>Thermodesulfovibrio</taxon>
    </lineage>
</organism>